<reference evidence="1 2" key="1">
    <citation type="submission" date="2018-06" db="EMBL/GenBank/DDBJ databases">
        <authorList>
            <consortium name="Pathogen Informatics"/>
            <person name="Doyle S."/>
        </authorList>
    </citation>
    <scope>NUCLEOTIDE SEQUENCE [LARGE SCALE GENOMIC DNA]</scope>
    <source>
        <strain evidence="1 2">NCTC10392</strain>
    </source>
</reference>
<name>A0A379I633_PSEFL</name>
<dbReference type="SUPFAM" id="SSF56973">
    <property type="entry name" value="Aerolisin/ETX pore-forming domain"/>
    <property type="match status" value="1"/>
</dbReference>
<accession>A0A379I633</accession>
<dbReference type="AlphaFoldDB" id="A0A379I633"/>
<evidence type="ECO:0000313" key="1">
    <source>
        <dbReference type="EMBL" id="SUD27525.1"/>
    </source>
</evidence>
<dbReference type="PANTHER" id="PTHR48219">
    <property type="entry name" value="VACUOLAR PROTEIN SORTING-ASSOCIATED PROTEIN 62-RELATED"/>
    <property type="match status" value="1"/>
</dbReference>
<gene>
    <name evidence="1" type="ORF">NCTC10392_00394</name>
</gene>
<dbReference type="EMBL" id="UGUS01000002">
    <property type="protein sequence ID" value="SUD27525.1"/>
    <property type="molecule type" value="Genomic_DNA"/>
</dbReference>
<dbReference type="RefSeq" id="WP_051903189.1">
    <property type="nucleotide sequence ID" value="NZ_CP008896.1"/>
</dbReference>
<proteinExistence type="predicted"/>
<dbReference type="OrthoDB" id="1495469at2"/>
<evidence type="ECO:0000313" key="2">
    <source>
        <dbReference type="Proteomes" id="UP000255125"/>
    </source>
</evidence>
<dbReference type="PANTHER" id="PTHR48219:SF2">
    <property type="entry name" value="VACUOLAR PROTEIN SORTING-ASSOCIATED PROTEIN 62"/>
    <property type="match status" value="1"/>
</dbReference>
<organism evidence="1 2">
    <name type="scientific">Pseudomonas fluorescens</name>
    <dbReference type="NCBI Taxonomy" id="294"/>
    <lineage>
        <taxon>Bacteria</taxon>
        <taxon>Pseudomonadati</taxon>
        <taxon>Pseudomonadota</taxon>
        <taxon>Gammaproteobacteria</taxon>
        <taxon>Pseudomonadales</taxon>
        <taxon>Pseudomonadaceae</taxon>
        <taxon>Pseudomonas</taxon>
    </lineage>
</organism>
<dbReference type="Proteomes" id="UP000255125">
    <property type="component" value="Unassembled WGS sequence"/>
</dbReference>
<dbReference type="Pfam" id="PF06101">
    <property type="entry name" value="Vps62"/>
    <property type="match status" value="1"/>
</dbReference>
<sequence>MMESIQYSNLLINFSTEFSPLWSDQGAGSVNPVSFWRPVPSSDFLSGFFPLGDLAVAGYGNVNKHRTVAVVSEAPPSSDGARGANALNPPVEYELVWKDSGSGAHANGSIWRPIPPEGYVALGLVCGIGHDKPSRNAIRCVRADLVIASYISDLIWNDKGSGAHKDFSAWSVEPPGAASGEAYFSAGTFVGVDSYTKPSTHVAAYSLRMQIPLRVSAAPPAPALPGYRQPAPFETAHITHVSMIPWFTIKDPNLLPIEQLRTSPLYRLERTDRYVLVGFGHNKTTLNQTFKWTATRGENGGKSKTLTKTTAVEVGAEWQFNVWASSIKFSAKLSKGMTHTETSSDGWTTSTAFEIAATVPANKAVAVYLIQSDYKLLRQNGTQVATDVSYTDGDSVYWSEYPPTRECEVTCRPLPAE</sequence>
<protein>
    <submittedName>
        <fullName evidence="1">Plant protein of uncharacterized function (DUF946)</fullName>
    </submittedName>
</protein>
<dbReference type="InterPro" id="IPR009291">
    <property type="entry name" value="Vps62"/>
</dbReference>